<evidence type="ECO:0000313" key="1">
    <source>
        <dbReference type="EMBL" id="AGO81990.2"/>
    </source>
</evidence>
<proteinExistence type="predicted"/>
<sequence length="82" mass="9254">MSRQRMLGGRFPLVIFFLLADPLDRNPIARFTVWIHKTSFFRSSTAVPGEWGLSKCCLAFAVSRSLAAHKCMRDPIEKKIGA</sequence>
<organism evidence="1 2">
    <name type="scientific">Pandoravirus dulcis</name>
    <dbReference type="NCBI Taxonomy" id="1349409"/>
    <lineage>
        <taxon>Viruses</taxon>
        <taxon>Pandoravirus</taxon>
    </lineage>
</organism>
<dbReference type="RefSeq" id="YP_008318659.2">
    <property type="nucleotide sequence ID" value="NC_021858.1"/>
</dbReference>
<name>S4VRJ3_9VIRU</name>
<dbReference type="GeneID" id="16511888"/>
<accession>S4VRJ3</accession>
<dbReference type="EMBL" id="KC977570">
    <property type="protein sequence ID" value="AGO81990.2"/>
    <property type="molecule type" value="Genomic_DNA"/>
</dbReference>
<evidence type="ECO:0000313" key="2">
    <source>
        <dbReference type="Proteomes" id="UP000201566"/>
    </source>
</evidence>
<protein>
    <submittedName>
        <fullName evidence="1">Uncharacterized protein</fullName>
    </submittedName>
</protein>
<dbReference type="KEGG" id="vg:16511888"/>
<reference evidence="1 2" key="1">
    <citation type="journal article" date="2013" name="Science">
        <title>Pandoraviruses: amoeba viruses with genomes up to 2.5 Mb reaching that of parasitic eukaryotes.</title>
        <authorList>
            <person name="Philippe N."/>
            <person name="Legendre M."/>
            <person name="Doutre G."/>
            <person name="Coute Y."/>
            <person name="Poirot O."/>
            <person name="Lescot M."/>
            <person name="Arslan D."/>
            <person name="Seltzer V."/>
            <person name="Bertaux L."/>
            <person name="Bruley C."/>
            <person name="Garin J."/>
            <person name="Claverie J.M."/>
            <person name="Abergel C."/>
        </authorList>
    </citation>
    <scope>NUCLEOTIDE SEQUENCE [LARGE SCALE GENOMIC DNA]</scope>
    <source>
        <strain evidence="1">Melbourne</strain>
    </source>
</reference>
<dbReference type="Proteomes" id="UP000201566">
    <property type="component" value="Segment"/>
</dbReference>
<gene>
    <name evidence="1" type="ORF">pdul_cds_91</name>
</gene>